<sequence length="264" mass="28909">MEPTSTAELEFVKDGRIAWLIFNRPQVRNAMTWGMYDALERHCQVLNEDPDIDVVVLRGSGGEAFVAGTDIKQFTTFDTAQHALDYEHRIDQVIGVLESLSKPTIALIEGFCVGGGAAIAMACDFRYCTPDLRFGVPIAKTLGNCVSIANLSRLIDLVGAARAKEVLMLAKLFKAEEARLAGLVTEVIAPEGIEVEVRQVAERLSGFAPLTLRASKEEIRRVLAARRPAAGSEEDLIALCYTSRDFKSAVNAFVNKTPHAWRGE</sequence>
<dbReference type="InterPro" id="IPR018376">
    <property type="entry name" value="Enoyl-CoA_hyd/isom_CS"/>
</dbReference>
<dbReference type="SUPFAM" id="SSF52096">
    <property type="entry name" value="ClpP/crotonase"/>
    <property type="match status" value="1"/>
</dbReference>
<name>A0ABS9RQK3_9GAMM</name>
<proteinExistence type="inferred from homology"/>
<dbReference type="Gene3D" id="3.90.226.10">
    <property type="entry name" value="2-enoyl-CoA Hydratase, Chain A, domain 1"/>
    <property type="match status" value="1"/>
</dbReference>
<organism evidence="3 4">
    <name type="scientific">Halomonas flagellata</name>
    <dbReference type="NCBI Taxonomy" id="2920385"/>
    <lineage>
        <taxon>Bacteria</taxon>
        <taxon>Pseudomonadati</taxon>
        <taxon>Pseudomonadota</taxon>
        <taxon>Gammaproteobacteria</taxon>
        <taxon>Oceanospirillales</taxon>
        <taxon>Halomonadaceae</taxon>
        <taxon>Halomonas</taxon>
    </lineage>
</organism>
<dbReference type="RefSeq" id="WP_240566967.1">
    <property type="nucleotide sequence ID" value="NZ_JAKVPY010000003.1"/>
</dbReference>
<comment type="caution">
    <text evidence="3">The sequence shown here is derived from an EMBL/GenBank/DDBJ whole genome shotgun (WGS) entry which is preliminary data.</text>
</comment>
<evidence type="ECO:0000256" key="2">
    <source>
        <dbReference type="RuleBase" id="RU003707"/>
    </source>
</evidence>
<evidence type="ECO:0000256" key="1">
    <source>
        <dbReference type="ARBA" id="ARBA00005254"/>
    </source>
</evidence>
<dbReference type="EMBL" id="JAKVPY010000003">
    <property type="protein sequence ID" value="MCH4562111.1"/>
    <property type="molecule type" value="Genomic_DNA"/>
</dbReference>
<dbReference type="Pfam" id="PF00378">
    <property type="entry name" value="ECH_1"/>
    <property type="match status" value="1"/>
</dbReference>
<dbReference type="CDD" id="cd06558">
    <property type="entry name" value="crotonase-like"/>
    <property type="match status" value="1"/>
</dbReference>
<protein>
    <submittedName>
        <fullName evidence="3">Enoyl-CoA hydratase/isomerase family protein</fullName>
    </submittedName>
</protein>
<evidence type="ECO:0000313" key="4">
    <source>
        <dbReference type="Proteomes" id="UP001202117"/>
    </source>
</evidence>
<dbReference type="InterPro" id="IPR001753">
    <property type="entry name" value="Enoyl-CoA_hydra/iso"/>
</dbReference>
<dbReference type="NCBIfam" id="NF004796">
    <property type="entry name" value="PRK06144.1"/>
    <property type="match status" value="1"/>
</dbReference>
<dbReference type="PANTHER" id="PTHR11941:SF54">
    <property type="entry name" value="ENOYL-COA HYDRATASE, MITOCHONDRIAL"/>
    <property type="match status" value="1"/>
</dbReference>
<dbReference type="PANTHER" id="PTHR11941">
    <property type="entry name" value="ENOYL-COA HYDRATASE-RELATED"/>
    <property type="match status" value="1"/>
</dbReference>
<accession>A0ABS9RQK3</accession>
<dbReference type="InterPro" id="IPR029045">
    <property type="entry name" value="ClpP/crotonase-like_dom_sf"/>
</dbReference>
<keyword evidence="4" id="KW-1185">Reference proteome</keyword>
<dbReference type="Proteomes" id="UP001202117">
    <property type="component" value="Unassembled WGS sequence"/>
</dbReference>
<comment type="similarity">
    <text evidence="1 2">Belongs to the enoyl-CoA hydratase/isomerase family.</text>
</comment>
<reference evidence="3 4" key="1">
    <citation type="submission" date="2022-02" db="EMBL/GenBank/DDBJ databases">
        <title>Halomonas fukangensis sp. nov., a halophilic bacterium isolated from a bulk soil of Kalidium foliatum at Fukang.</title>
        <authorList>
            <person name="Huang Y."/>
        </authorList>
    </citation>
    <scope>NUCLEOTIDE SEQUENCE [LARGE SCALE GENOMIC DNA]</scope>
    <source>
        <strain evidence="3 4">EGI 63088</strain>
    </source>
</reference>
<evidence type="ECO:0000313" key="3">
    <source>
        <dbReference type="EMBL" id="MCH4562111.1"/>
    </source>
</evidence>
<gene>
    <name evidence="3" type="ORF">MKP05_03080</name>
</gene>
<dbReference type="PROSITE" id="PS00166">
    <property type="entry name" value="ENOYL_COA_HYDRATASE"/>
    <property type="match status" value="1"/>
</dbReference>